<feature type="non-terminal residue" evidence="2">
    <location>
        <position position="59"/>
    </location>
</feature>
<dbReference type="Gene3D" id="1.10.287.110">
    <property type="entry name" value="DnaJ domain"/>
    <property type="match status" value="1"/>
</dbReference>
<dbReference type="CDD" id="cd06257">
    <property type="entry name" value="DnaJ"/>
    <property type="match status" value="1"/>
</dbReference>
<dbReference type="SUPFAM" id="SSF46565">
    <property type="entry name" value="Chaperone J-domain"/>
    <property type="match status" value="1"/>
</dbReference>
<evidence type="ECO:0000313" key="3">
    <source>
        <dbReference type="Proteomes" id="UP000002729"/>
    </source>
</evidence>
<dbReference type="InParanoid" id="F0YM01"/>
<accession>F0YM01</accession>
<dbReference type="PROSITE" id="PS50076">
    <property type="entry name" value="DNAJ_2"/>
    <property type="match status" value="1"/>
</dbReference>
<dbReference type="SMART" id="SM00271">
    <property type="entry name" value="DnaJ"/>
    <property type="match status" value="1"/>
</dbReference>
<evidence type="ECO:0000313" key="2">
    <source>
        <dbReference type="EMBL" id="EGB03875.1"/>
    </source>
</evidence>
<dbReference type="Proteomes" id="UP000002729">
    <property type="component" value="Unassembled WGS sequence"/>
</dbReference>
<feature type="domain" description="J" evidence="1">
    <location>
        <begin position="1"/>
        <end position="59"/>
    </location>
</feature>
<protein>
    <recommendedName>
        <fullName evidence="1">J domain-containing protein</fullName>
    </recommendedName>
</protein>
<keyword evidence="3" id="KW-1185">Reference proteome</keyword>
<dbReference type="PANTHER" id="PTHR24074">
    <property type="entry name" value="CO-CHAPERONE PROTEIN DJLA"/>
    <property type="match status" value="1"/>
</dbReference>
<dbReference type="OrthoDB" id="10250354at2759"/>
<reference evidence="2 3" key="1">
    <citation type="journal article" date="2011" name="Proc. Natl. Acad. Sci. U.S.A.">
        <title>Niche of harmful alga Aureococcus anophagefferens revealed through ecogenomics.</title>
        <authorList>
            <person name="Gobler C.J."/>
            <person name="Berry D.L."/>
            <person name="Dyhrman S.T."/>
            <person name="Wilhelm S.W."/>
            <person name="Salamov A."/>
            <person name="Lobanov A.V."/>
            <person name="Zhang Y."/>
            <person name="Collier J.L."/>
            <person name="Wurch L.L."/>
            <person name="Kustka A.B."/>
            <person name="Dill B.D."/>
            <person name="Shah M."/>
            <person name="VerBerkmoes N.C."/>
            <person name="Kuo A."/>
            <person name="Terry A."/>
            <person name="Pangilinan J."/>
            <person name="Lindquist E.A."/>
            <person name="Lucas S."/>
            <person name="Paulsen I.T."/>
            <person name="Hattenrath-Lehmann T.K."/>
            <person name="Talmage S.C."/>
            <person name="Walker E.A."/>
            <person name="Koch F."/>
            <person name="Burson A.M."/>
            <person name="Marcoval M.A."/>
            <person name="Tang Y.Z."/>
            <person name="Lecleir G.R."/>
            <person name="Coyne K.J."/>
            <person name="Berg G.M."/>
            <person name="Bertrand E.M."/>
            <person name="Saito M.A."/>
            <person name="Gladyshev V.N."/>
            <person name="Grigoriev I.V."/>
        </authorList>
    </citation>
    <scope>NUCLEOTIDE SEQUENCE [LARGE SCALE GENOMIC DNA]</scope>
    <source>
        <strain evidence="3">CCMP 1984</strain>
    </source>
</reference>
<dbReference type="RefSeq" id="XP_009041427.1">
    <property type="nucleotide sequence ID" value="XM_009043179.1"/>
</dbReference>
<dbReference type="EMBL" id="GL833159">
    <property type="protein sequence ID" value="EGB03875.1"/>
    <property type="molecule type" value="Genomic_DNA"/>
</dbReference>
<dbReference type="InterPro" id="IPR036869">
    <property type="entry name" value="J_dom_sf"/>
</dbReference>
<dbReference type="InterPro" id="IPR050817">
    <property type="entry name" value="DjlA_DnaK_co-chaperone"/>
</dbReference>
<dbReference type="GeneID" id="20218813"/>
<gene>
    <name evidence="2" type="ORF">AURANDRAFT_17318</name>
</gene>
<organism evidence="3">
    <name type="scientific">Aureococcus anophagefferens</name>
    <name type="common">Harmful bloom alga</name>
    <dbReference type="NCBI Taxonomy" id="44056"/>
    <lineage>
        <taxon>Eukaryota</taxon>
        <taxon>Sar</taxon>
        <taxon>Stramenopiles</taxon>
        <taxon>Ochrophyta</taxon>
        <taxon>Pelagophyceae</taxon>
        <taxon>Pelagomonadales</taxon>
        <taxon>Pelagomonadaceae</taxon>
        <taxon>Aureococcus</taxon>
    </lineage>
</organism>
<dbReference type="Pfam" id="PF00226">
    <property type="entry name" value="DnaJ"/>
    <property type="match status" value="1"/>
</dbReference>
<dbReference type="AlphaFoldDB" id="F0YM01"/>
<dbReference type="KEGG" id="aaf:AURANDRAFT_17318"/>
<name>F0YM01_AURAN</name>
<evidence type="ECO:0000259" key="1">
    <source>
        <dbReference type="PROSITE" id="PS50076"/>
    </source>
</evidence>
<dbReference type="InterPro" id="IPR001623">
    <property type="entry name" value="DnaJ_domain"/>
</dbReference>
<proteinExistence type="predicted"/>
<sequence length="59" mass="6952">YDALGVDREMPQEDLKRVYRALAKEHHPDRRRDSGAAMTRINEAYAVLQDPAARRHYDR</sequence>
<feature type="non-terminal residue" evidence="2">
    <location>
        <position position="1"/>
    </location>
</feature>
<dbReference type="PRINTS" id="PR00625">
    <property type="entry name" value="JDOMAIN"/>
</dbReference>